<reference evidence="5" key="2">
    <citation type="submission" date="2020-05" db="UniProtKB">
        <authorList>
            <consortium name="EnsemblMetazoa"/>
        </authorList>
    </citation>
    <scope>IDENTIFICATION</scope>
    <source>
        <strain evidence="5">IAEA</strain>
    </source>
</reference>
<evidence type="ECO:0000256" key="1">
    <source>
        <dbReference type="ARBA" id="ARBA00009342"/>
    </source>
</evidence>
<feature type="domain" description="N-acetyltransferase" evidence="4">
    <location>
        <begin position="14"/>
        <end position="161"/>
    </location>
</feature>
<evidence type="ECO:0000256" key="2">
    <source>
        <dbReference type="ARBA" id="ARBA00022679"/>
    </source>
</evidence>
<keyword evidence="2" id="KW-0808">Transferase</keyword>
<accession>A0A1A9X1K1</accession>
<protein>
    <recommendedName>
        <fullName evidence="4">N-acetyltransferase domain-containing protein</fullName>
    </recommendedName>
</protein>
<organism evidence="5 6">
    <name type="scientific">Glossina brevipalpis</name>
    <dbReference type="NCBI Taxonomy" id="37001"/>
    <lineage>
        <taxon>Eukaryota</taxon>
        <taxon>Metazoa</taxon>
        <taxon>Ecdysozoa</taxon>
        <taxon>Arthropoda</taxon>
        <taxon>Hexapoda</taxon>
        <taxon>Insecta</taxon>
        <taxon>Pterygota</taxon>
        <taxon>Neoptera</taxon>
        <taxon>Endopterygota</taxon>
        <taxon>Diptera</taxon>
        <taxon>Brachycera</taxon>
        <taxon>Muscomorpha</taxon>
        <taxon>Hippoboscoidea</taxon>
        <taxon>Glossinidae</taxon>
        <taxon>Glossina</taxon>
    </lineage>
</organism>
<dbReference type="SUPFAM" id="SSF55729">
    <property type="entry name" value="Acyl-CoA N-acyltransferases (Nat)"/>
    <property type="match status" value="1"/>
</dbReference>
<dbReference type="AlphaFoldDB" id="A0A1A9X1K1"/>
<evidence type="ECO:0000256" key="3">
    <source>
        <dbReference type="ARBA" id="ARBA00023315"/>
    </source>
</evidence>
<keyword evidence="3" id="KW-0012">Acyltransferase</keyword>
<dbReference type="EnsemblMetazoa" id="GBRI040787-RA">
    <property type="protein sequence ID" value="GBRI040787-PA"/>
    <property type="gene ID" value="GBRI040787"/>
</dbReference>
<dbReference type="PANTHER" id="PTHR13256">
    <property type="entry name" value="N-ACETYLTRANSFERASE 9"/>
    <property type="match status" value="1"/>
</dbReference>
<dbReference type="GO" id="GO:0008080">
    <property type="term" value="F:N-acetyltransferase activity"/>
    <property type="evidence" value="ECO:0007669"/>
    <property type="project" value="InterPro"/>
</dbReference>
<proteinExistence type="inferred from homology"/>
<dbReference type="InterPro" id="IPR000182">
    <property type="entry name" value="GNAT_dom"/>
</dbReference>
<dbReference type="InterPro" id="IPR016181">
    <property type="entry name" value="Acyl_CoA_acyltransferase"/>
</dbReference>
<evidence type="ECO:0000313" key="6">
    <source>
        <dbReference type="Proteomes" id="UP000091820"/>
    </source>
</evidence>
<dbReference type="STRING" id="37001.A0A1A9X1K1"/>
<dbReference type="Proteomes" id="UP000091820">
    <property type="component" value="Unassembled WGS sequence"/>
</dbReference>
<keyword evidence="6" id="KW-1185">Reference proteome</keyword>
<dbReference type="InterPro" id="IPR039135">
    <property type="entry name" value="NAT9-like"/>
</dbReference>
<dbReference type="Gene3D" id="3.40.630.30">
    <property type="match status" value="1"/>
</dbReference>
<evidence type="ECO:0000259" key="4">
    <source>
        <dbReference type="Pfam" id="PF13302"/>
    </source>
</evidence>
<sequence length="265" mass="30172">MRLNENTQIIGKHVNLVPYEPKHVSKYHNWMQSRELQQLTASEPLTLEKEYEMQKTWRMDHDKCTFLILCWKKYETTKDENKALIGDTNLFLHTEQDSGEKVAEIEIMIAEPDMRGKGLGWESTLLMLKYGVKYLNVKKFVAKIGIDNVASIRMFQKIEFQEEARSKVFNEVTLYRRVNEKWLKWLDGQAIARGPSIGMVCKTSSSSWRARCKCTSIQQGTLGSGGCIACVYVRVLDPVQVPAAGVPLGPDGTEPAPPLLVTLEF</sequence>
<dbReference type="VEuPathDB" id="VectorBase:GBRI040787"/>
<evidence type="ECO:0000313" key="5">
    <source>
        <dbReference type="EnsemblMetazoa" id="GBRI040787-PA"/>
    </source>
</evidence>
<reference evidence="6" key="1">
    <citation type="submission" date="2014-03" db="EMBL/GenBank/DDBJ databases">
        <authorList>
            <person name="Aksoy S."/>
            <person name="Warren W."/>
            <person name="Wilson R.K."/>
        </authorList>
    </citation>
    <scope>NUCLEOTIDE SEQUENCE [LARGE SCALE GENOMIC DNA]</scope>
    <source>
        <strain evidence="6">IAEA</strain>
    </source>
</reference>
<dbReference type="Pfam" id="PF13302">
    <property type="entry name" value="Acetyltransf_3"/>
    <property type="match status" value="1"/>
</dbReference>
<comment type="similarity">
    <text evidence="1">Belongs to the acetyltransferase family. GNAT subfamily.</text>
</comment>
<name>A0A1A9X1K1_9MUSC</name>
<dbReference type="PANTHER" id="PTHR13256:SF16">
    <property type="entry name" value="ALPHA_BETA-TUBULIN-N-ACETYLTRANSFERASE 9"/>
    <property type="match status" value="1"/>
</dbReference>